<dbReference type="HOGENOM" id="CLU_029131_0_0_1"/>
<dbReference type="eggNOG" id="KOG2495">
    <property type="taxonomic scope" value="Eukaryota"/>
</dbReference>
<dbReference type="Gene3D" id="3.50.50.100">
    <property type="match status" value="1"/>
</dbReference>
<evidence type="ECO:0000259" key="1">
    <source>
        <dbReference type="Pfam" id="PF07992"/>
    </source>
</evidence>
<protein>
    <submittedName>
        <fullName evidence="2">Putative pyridine nucleotide-disulfide oxidoreductase amid-protein</fullName>
    </submittedName>
</protein>
<dbReference type="STRING" id="1287681.M7STN7"/>
<evidence type="ECO:0000313" key="2">
    <source>
        <dbReference type="EMBL" id="EMR69899.1"/>
    </source>
</evidence>
<dbReference type="OrthoDB" id="202203at2759"/>
<dbReference type="InterPro" id="IPR023753">
    <property type="entry name" value="FAD/NAD-binding_dom"/>
</dbReference>
<name>M7STN7_EUTLA</name>
<dbReference type="InterPro" id="IPR036188">
    <property type="entry name" value="FAD/NAD-bd_sf"/>
</dbReference>
<dbReference type="GO" id="GO:0050660">
    <property type="term" value="F:flavin adenine dinucleotide binding"/>
    <property type="evidence" value="ECO:0007669"/>
    <property type="project" value="TreeGrafter"/>
</dbReference>
<dbReference type="GO" id="GO:0005737">
    <property type="term" value="C:cytoplasm"/>
    <property type="evidence" value="ECO:0007669"/>
    <property type="project" value="TreeGrafter"/>
</dbReference>
<dbReference type="OMA" id="HMGHYAG"/>
<dbReference type="PANTHER" id="PTHR43735:SF24">
    <property type="entry name" value="NUCLEOTIDE-DISULPHIDE OXIDOREDUCTASE AMID-LIKE, PUTATIVE (AFU_ORTHOLOGUE AFUA_1G17180)-RELATED"/>
    <property type="match status" value="1"/>
</dbReference>
<evidence type="ECO:0000313" key="3">
    <source>
        <dbReference type="Proteomes" id="UP000012174"/>
    </source>
</evidence>
<dbReference type="KEGG" id="ela:UCREL1_3077"/>
<dbReference type="PRINTS" id="PR00411">
    <property type="entry name" value="PNDRDTASEI"/>
</dbReference>
<proteinExistence type="predicted"/>
<gene>
    <name evidence="2" type="ORF">UCREL1_3077</name>
</gene>
<dbReference type="SUPFAM" id="SSF51905">
    <property type="entry name" value="FAD/NAD(P)-binding domain"/>
    <property type="match status" value="1"/>
</dbReference>
<dbReference type="AlphaFoldDB" id="M7STN7"/>
<dbReference type="PANTHER" id="PTHR43735">
    <property type="entry name" value="APOPTOSIS-INDUCING FACTOR 1"/>
    <property type="match status" value="1"/>
</dbReference>
<dbReference type="GO" id="GO:0004174">
    <property type="term" value="F:electron-transferring-flavoprotein dehydrogenase activity"/>
    <property type="evidence" value="ECO:0007669"/>
    <property type="project" value="TreeGrafter"/>
</dbReference>
<organism evidence="2 3">
    <name type="scientific">Eutypa lata (strain UCR-EL1)</name>
    <name type="common">Grapevine dieback disease fungus</name>
    <name type="synonym">Eutypa armeniacae</name>
    <dbReference type="NCBI Taxonomy" id="1287681"/>
    <lineage>
        <taxon>Eukaryota</taxon>
        <taxon>Fungi</taxon>
        <taxon>Dikarya</taxon>
        <taxon>Ascomycota</taxon>
        <taxon>Pezizomycotina</taxon>
        <taxon>Sordariomycetes</taxon>
        <taxon>Xylariomycetidae</taxon>
        <taxon>Xylariales</taxon>
        <taxon>Diatrypaceae</taxon>
        <taxon>Eutypa</taxon>
    </lineage>
</organism>
<feature type="domain" description="FAD/NAD(P)-binding" evidence="1">
    <location>
        <begin position="16"/>
        <end position="329"/>
    </location>
</feature>
<dbReference type="EMBL" id="KB705997">
    <property type="protein sequence ID" value="EMR69899.1"/>
    <property type="molecule type" value="Genomic_DNA"/>
</dbReference>
<keyword evidence="3" id="KW-1185">Reference proteome</keyword>
<accession>M7STN7</accession>
<dbReference type="Pfam" id="PF07992">
    <property type="entry name" value="Pyr_redox_2"/>
    <property type="match status" value="1"/>
</dbReference>
<dbReference type="Proteomes" id="UP000012174">
    <property type="component" value="Unassembled WGS sequence"/>
</dbReference>
<dbReference type="PRINTS" id="PR00368">
    <property type="entry name" value="FADPNR"/>
</dbReference>
<sequence>MGSYIREVAQSAARSYKVLIAGCSYSGLSAAINLLEQCDKIESPIPVDVTIVDERDGFYHLIGSPLALAVKEYSEKAWVEFKDIKILQRPNVQFIQGILSKVDPASKTATITERSTQAIRQEKYDFFLAATGLRRVWPVVPQSLSRKLYLQEAGKHIDAVSTSTAPVLVVGGGAVGIEMAAELKVSQPHVKVTLAHSRDKLLSSEPLPDSAKECAGDLTVESGVDLLLNHRLASSKPIKDESGRDAYEVEFTNGHRMTASVVIEAISRSVPSTEYFPRGALNEEGLVNVRPTMQLVDAEAVPNAESHFASGDLINWSGIKRCGAAMHEGKFAALNIHQLMLRDLKAKEPEFQELGEVPPMIGLAVGKSAMSCGPDGLNHGPQVMQLFFGDDLGFKICWDHLRLGGIKA</sequence>
<reference evidence="3" key="1">
    <citation type="journal article" date="2013" name="Genome Announc.">
        <title>Draft genome sequence of the grapevine dieback fungus Eutypa lata UCR-EL1.</title>
        <authorList>
            <person name="Blanco-Ulate B."/>
            <person name="Rolshausen P.E."/>
            <person name="Cantu D."/>
        </authorList>
    </citation>
    <scope>NUCLEOTIDE SEQUENCE [LARGE SCALE GENOMIC DNA]</scope>
    <source>
        <strain evidence="3">UCR-EL1</strain>
    </source>
</reference>